<evidence type="ECO:0000313" key="2">
    <source>
        <dbReference type="EMBL" id="TMQ49184.1"/>
    </source>
</evidence>
<evidence type="ECO:0000259" key="1">
    <source>
        <dbReference type="Pfam" id="PF13466"/>
    </source>
</evidence>
<evidence type="ECO:0000313" key="3">
    <source>
        <dbReference type="EMBL" id="TMQ62049.1"/>
    </source>
</evidence>
<dbReference type="Proteomes" id="UP000320913">
    <property type="component" value="Unassembled WGS sequence"/>
</dbReference>
<evidence type="ECO:0000313" key="4">
    <source>
        <dbReference type="Proteomes" id="UP000316292"/>
    </source>
</evidence>
<sequence length="152" mass="16857">MSASLATARRSFTSDPPAFQWDMGRGAGPRVVRLFGHLGERELQHVIAAIRERGRSPRDLVCLDFEQVTHVDYRALSGFARALTRQANTGADICLVGLSAYVLALFGVSGQGPALRRLEWKPVEETEPSRRPLLGIARIAPHHPVPRRDLLR</sequence>
<dbReference type="Proteomes" id="UP000316292">
    <property type="component" value="Unassembled WGS sequence"/>
</dbReference>
<dbReference type="InterPro" id="IPR036513">
    <property type="entry name" value="STAS_dom_sf"/>
</dbReference>
<dbReference type="Pfam" id="PF13466">
    <property type="entry name" value="STAS_2"/>
    <property type="match status" value="1"/>
</dbReference>
<dbReference type="AlphaFoldDB" id="A0A538TEH7"/>
<accession>A0A538TEH7</accession>
<proteinExistence type="predicted"/>
<dbReference type="SUPFAM" id="SSF52091">
    <property type="entry name" value="SpoIIaa-like"/>
    <property type="match status" value="1"/>
</dbReference>
<gene>
    <name evidence="2" type="ORF">E6K71_05435</name>
    <name evidence="3" type="ORF">E6K75_00375</name>
</gene>
<evidence type="ECO:0000313" key="5">
    <source>
        <dbReference type="Proteomes" id="UP000320913"/>
    </source>
</evidence>
<reference evidence="4 5" key="1">
    <citation type="journal article" date="2019" name="Nat. Microbiol.">
        <title>Mediterranean grassland soil C-N compound turnover is dependent on rainfall and depth, and is mediated by genomically divergent microorganisms.</title>
        <authorList>
            <person name="Diamond S."/>
            <person name="Andeer P.F."/>
            <person name="Li Z."/>
            <person name="Crits-Christoph A."/>
            <person name="Burstein D."/>
            <person name="Anantharaman K."/>
            <person name="Lane K.R."/>
            <person name="Thomas B.C."/>
            <person name="Pan C."/>
            <person name="Northen T.R."/>
            <person name="Banfield J.F."/>
        </authorList>
    </citation>
    <scope>NUCLEOTIDE SEQUENCE [LARGE SCALE GENOMIC DNA]</scope>
    <source>
        <strain evidence="2">WS_1</strain>
        <strain evidence="3">WS_5</strain>
    </source>
</reference>
<organism evidence="3 5">
    <name type="scientific">Eiseniibacteriota bacterium</name>
    <dbReference type="NCBI Taxonomy" id="2212470"/>
    <lineage>
        <taxon>Bacteria</taxon>
        <taxon>Candidatus Eiseniibacteriota</taxon>
    </lineage>
</organism>
<dbReference type="EMBL" id="VBOV01000007">
    <property type="protein sequence ID" value="TMQ62049.1"/>
    <property type="molecule type" value="Genomic_DNA"/>
</dbReference>
<feature type="domain" description="MlaB-like STAS" evidence="1">
    <location>
        <begin position="34"/>
        <end position="110"/>
    </location>
</feature>
<comment type="caution">
    <text evidence="3">The sequence shown here is derived from an EMBL/GenBank/DDBJ whole genome shotgun (WGS) entry which is preliminary data.</text>
</comment>
<dbReference type="InterPro" id="IPR058548">
    <property type="entry name" value="MlaB-like_STAS"/>
</dbReference>
<protein>
    <recommendedName>
        <fullName evidence="1">MlaB-like STAS domain-containing protein</fullName>
    </recommendedName>
</protein>
<name>A0A538TEH7_UNCEI</name>
<dbReference type="EMBL" id="VBOR01000060">
    <property type="protein sequence ID" value="TMQ49184.1"/>
    <property type="molecule type" value="Genomic_DNA"/>
</dbReference>
<dbReference type="Gene3D" id="3.30.750.24">
    <property type="entry name" value="STAS domain"/>
    <property type="match status" value="1"/>
</dbReference>